<sequence>MSGLPQVNAKVGKGIGCFELYWSSFGSMPCGFMTFSGVNFQKRFVMIIASSAFWMTRWLTPTPILTRSPIASFKDRLAPRHLIPALPGQTGRS</sequence>
<evidence type="ECO:0000313" key="2">
    <source>
        <dbReference type="Proteomes" id="UP000317238"/>
    </source>
</evidence>
<dbReference type="Proteomes" id="UP000317238">
    <property type="component" value="Unassembled WGS sequence"/>
</dbReference>
<proteinExistence type="predicted"/>
<keyword evidence="2" id="KW-1185">Reference proteome</keyword>
<comment type="caution">
    <text evidence="1">The sequence shown here is derived from an EMBL/GenBank/DDBJ whole genome shotgun (WGS) entry which is preliminary data.</text>
</comment>
<organism evidence="1 2">
    <name type="scientific">Crateriforma conspicua</name>
    <dbReference type="NCBI Taxonomy" id="2527996"/>
    <lineage>
        <taxon>Bacteria</taxon>
        <taxon>Pseudomonadati</taxon>
        <taxon>Planctomycetota</taxon>
        <taxon>Planctomycetia</taxon>
        <taxon>Planctomycetales</taxon>
        <taxon>Planctomycetaceae</taxon>
        <taxon>Crateriforma</taxon>
    </lineage>
</organism>
<gene>
    <name evidence="1" type="ORF">Pan14r_44960</name>
</gene>
<accession>A0A5C5YB59</accession>
<dbReference type="EMBL" id="SJPL01000001">
    <property type="protein sequence ID" value="TWT72178.1"/>
    <property type="molecule type" value="Genomic_DNA"/>
</dbReference>
<reference evidence="1 2" key="1">
    <citation type="submission" date="2019-02" db="EMBL/GenBank/DDBJ databases">
        <title>Deep-cultivation of Planctomycetes and their phenomic and genomic characterization uncovers novel biology.</title>
        <authorList>
            <person name="Wiegand S."/>
            <person name="Jogler M."/>
            <person name="Boedeker C."/>
            <person name="Pinto D."/>
            <person name="Vollmers J."/>
            <person name="Rivas-Marin E."/>
            <person name="Kohn T."/>
            <person name="Peeters S.H."/>
            <person name="Heuer A."/>
            <person name="Rast P."/>
            <person name="Oberbeckmann S."/>
            <person name="Bunk B."/>
            <person name="Jeske O."/>
            <person name="Meyerdierks A."/>
            <person name="Storesund J.E."/>
            <person name="Kallscheuer N."/>
            <person name="Luecker S."/>
            <person name="Lage O.M."/>
            <person name="Pohl T."/>
            <person name="Merkel B.J."/>
            <person name="Hornburger P."/>
            <person name="Mueller R.-W."/>
            <person name="Bruemmer F."/>
            <person name="Labrenz M."/>
            <person name="Spormann A.M."/>
            <person name="Op Den Camp H."/>
            <person name="Overmann J."/>
            <person name="Amann R."/>
            <person name="Jetten M.S.M."/>
            <person name="Mascher T."/>
            <person name="Medema M.H."/>
            <person name="Devos D.P."/>
            <person name="Kaster A.-K."/>
            <person name="Ovreas L."/>
            <person name="Rohde M."/>
            <person name="Galperin M.Y."/>
            <person name="Jogler C."/>
        </authorList>
    </citation>
    <scope>NUCLEOTIDE SEQUENCE [LARGE SCALE GENOMIC DNA]</scope>
    <source>
        <strain evidence="1 2">Pan14r</strain>
    </source>
</reference>
<evidence type="ECO:0000313" key="1">
    <source>
        <dbReference type="EMBL" id="TWT72178.1"/>
    </source>
</evidence>
<dbReference type="AlphaFoldDB" id="A0A5C5YB59"/>
<name>A0A5C5YB59_9PLAN</name>
<protein>
    <submittedName>
        <fullName evidence="1">Uncharacterized protein</fullName>
    </submittedName>
</protein>